<dbReference type="VEuPathDB" id="TrichDB:TVAGG3_0509720"/>
<dbReference type="Gene3D" id="1.25.10.10">
    <property type="entry name" value="Leucine-rich Repeat Variant"/>
    <property type="match status" value="1"/>
</dbReference>
<dbReference type="KEGG" id="tva:5467931"/>
<dbReference type="SUPFAM" id="SSF48371">
    <property type="entry name" value="ARM repeat"/>
    <property type="match status" value="1"/>
</dbReference>
<gene>
    <name evidence="1" type="ORF">TVAG_378550</name>
</gene>
<dbReference type="VEuPathDB" id="TrichDB:TVAG_378550"/>
<reference evidence="1" key="2">
    <citation type="journal article" date="2007" name="Science">
        <title>Draft genome sequence of the sexually transmitted pathogen Trichomonas vaginalis.</title>
        <authorList>
            <person name="Carlton J.M."/>
            <person name="Hirt R.P."/>
            <person name="Silva J.C."/>
            <person name="Delcher A.L."/>
            <person name="Schatz M."/>
            <person name="Zhao Q."/>
            <person name="Wortman J.R."/>
            <person name="Bidwell S.L."/>
            <person name="Alsmark U.C.M."/>
            <person name="Besteiro S."/>
            <person name="Sicheritz-Ponten T."/>
            <person name="Noel C.J."/>
            <person name="Dacks J.B."/>
            <person name="Foster P.G."/>
            <person name="Simillion C."/>
            <person name="Van de Peer Y."/>
            <person name="Miranda-Saavedra D."/>
            <person name="Barton G.J."/>
            <person name="Westrop G.D."/>
            <person name="Mueller S."/>
            <person name="Dessi D."/>
            <person name="Fiori P.L."/>
            <person name="Ren Q."/>
            <person name="Paulsen I."/>
            <person name="Zhang H."/>
            <person name="Bastida-Corcuera F.D."/>
            <person name="Simoes-Barbosa A."/>
            <person name="Brown M.T."/>
            <person name="Hayes R.D."/>
            <person name="Mukherjee M."/>
            <person name="Okumura C.Y."/>
            <person name="Schneider R."/>
            <person name="Smith A.J."/>
            <person name="Vanacova S."/>
            <person name="Villalvazo M."/>
            <person name="Haas B.J."/>
            <person name="Pertea M."/>
            <person name="Feldblyum T.V."/>
            <person name="Utterback T.R."/>
            <person name="Shu C.L."/>
            <person name="Osoegawa K."/>
            <person name="de Jong P.J."/>
            <person name="Hrdy I."/>
            <person name="Horvathova L."/>
            <person name="Zubacova Z."/>
            <person name="Dolezal P."/>
            <person name="Malik S.B."/>
            <person name="Logsdon J.M. Jr."/>
            <person name="Henze K."/>
            <person name="Gupta A."/>
            <person name="Wang C.C."/>
            <person name="Dunne R.L."/>
            <person name="Upcroft J.A."/>
            <person name="Upcroft P."/>
            <person name="White O."/>
            <person name="Salzberg S.L."/>
            <person name="Tang P."/>
            <person name="Chiu C.-H."/>
            <person name="Lee Y.-S."/>
            <person name="Embley T.M."/>
            <person name="Coombs G.H."/>
            <person name="Mottram J.C."/>
            <person name="Tachezy J."/>
            <person name="Fraser-Liggett C.M."/>
            <person name="Johnson P.J."/>
        </authorList>
    </citation>
    <scope>NUCLEOTIDE SEQUENCE [LARGE SCALE GENOMIC DNA]</scope>
    <source>
        <strain evidence="1">G3</strain>
    </source>
</reference>
<dbReference type="Proteomes" id="UP000001542">
    <property type="component" value="Unassembled WGS sequence"/>
</dbReference>
<accession>A2DB46</accession>
<dbReference type="EMBL" id="DS113184">
    <property type="protein sequence ID" value="EAY22376.1"/>
    <property type="molecule type" value="Genomic_DNA"/>
</dbReference>
<dbReference type="InterPro" id="IPR011989">
    <property type="entry name" value="ARM-like"/>
</dbReference>
<sequence>MNPNLAIGRKLQELNNLISRGYMTDQFDLEPTVVYLINANNRQLSFVNSIYTGLIAVACYKNRTHIEYWKILPLLEDEIQSGSLQAIIIFGVFAKHLGEKIIMVLRDFIRKLLRINETRILPFVVQCFRRIIKGTDSYVFDEAIEVIDYISRGLNSPNNEIKIQCIKTLPVIMESTKLGMKKLFTPVESQFETKNSKLRFAIAKSLAKMIYFTGQQKDQTGLGQSVYDPKKPYKVCFSTILEYAKNEKNIPLLCHTMMIWIRFLQPDDISKKISLFTKFALSIVSLNLPLPYACTFSRTVFRAVTSVIGSTYDPLLCHYVFDDSKKEGFGMMNTAICLDTLINFRASAKTIKKAAKSFYQLLASKDREIVRLLCSFFVIVGRRDQKTSQILVYSFISWLNSTDIKPLEINGYSRGIAILVMTSNIAQSSILKIHEIIKNWLPETIERTDPRFSAALLLCTAVFKRSPIDFPMQIILLAFKQLPRLFRNGEKITEENINLNTPMKFGAMLMKQVIMSNIDTLLSLQPTIQQVSVVVTHNAAYLSSPTLLSMWLAIRTCKAAWHISLPQSMFVATPTILQRFYNPSENKYDWGCRQCKDDVDLCEELYKTNLPSQYYTVSSDKMETIYTLILSDVRTPMREELIKIVLRDYSPWSVFCAHTLLKSTCLNLFSQEKEKDKLLQQVRLMCINAVTKKNFIGEYIPKESLKNMLSFTSTDARTTRLQGAAIASLILIKPEYYDELMDYIEEPTSNPPLIAAIISELKFPKEREVDGIRCLLALERLMVTDPHPIMFFAMLHLIEMNVLTGDFVGQTFEILEDVSFNDAVRNTETLYYLGQCIQNISGNDERLRQHVSDTYLHQVFNKNLSLLLGLEMKSSSDRQISIKYDFTIDKPRPILNAYFKYLESAKDIPIILGIIQQGFCDGESKMRELFFRFKNVNFWVFVTKLVIIKGTVPFVGTNMRVSPSVEVIQAMMTIADLITQQIFINYPANRDKIEDLLSFPTAVLALKDHSVHSSAYKMLNTFVSLFCEVKDSNDNLELNNYANTIQDAFRTVFDEGHKLSMGLTFAMSYFKFLKQNECEFTNVAYKFIIDASTVTIQNDPITFIRIAGRAMDILNEPIPELQNQFAEKVGNFITNVCKQTRTVSELGNEVYTTIATYIKMKKEVNLEWTFTLSLLWEMMSYGFNESMLKLLISLLMRNKRTEKEMINYVLFVIGRSSLFNNPHMDISTMRVIGEFLGVVASVIPRFAEGWEDTWEYTLSLSLSSFNSYRALALLLRCGSTQLIMQFAGPFVASIIHDDIKYCGALLTLLFYRIPSSVIDQIIPYVIRGDYAPYEKFNVLLHMLRATGKTALINFEDISRLTSFFFFDEGALFVGNLLSDDRTDVYGINLLRLGIADSIFRANISLEQLSLVTNVIYLATVKIKQLFPIDYWQRAVANFSLNMIITHPDAEQQQIAQLVQVLNLIDKEILSEAFRSITDPELLMQILFIPPPSPKF</sequence>
<proteinExistence type="predicted"/>
<dbReference type="InterPro" id="IPR016024">
    <property type="entry name" value="ARM-type_fold"/>
</dbReference>
<reference evidence="1" key="1">
    <citation type="submission" date="2006-10" db="EMBL/GenBank/DDBJ databases">
        <authorList>
            <person name="Amadeo P."/>
            <person name="Zhao Q."/>
            <person name="Wortman J."/>
            <person name="Fraser-Liggett C."/>
            <person name="Carlton J."/>
        </authorList>
    </citation>
    <scope>NUCLEOTIDE SEQUENCE</scope>
    <source>
        <strain evidence="1">G3</strain>
    </source>
</reference>
<evidence type="ECO:0000313" key="1">
    <source>
        <dbReference type="EMBL" id="EAY22376.1"/>
    </source>
</evidence>
<organism evidence="1 2">
    <name type="scientific">Trichomonas vaginalis (strain ATCC PRA-98 / G3)</name>
    <dbReference type="NCBI Taxonomy" id="412133"/>
    <lineage>
        <taxon>Eukaryota</taxon>
        <taxon>Metamonada</taxon>
        <taxon>Parabasalia</taxon>
        <taxon>Trichomonadida</taxon>
        <taxon>Trichomonadidae</taxon>
        <taxon>Trichomonas</taxon>
    </lineage>
</organism>
<protein>
    <submittedName>
        <fullName evidence="1">Uncharacterized protein</fullName>
    </submittedName>
</protein>
<name>A2DB46_TRIV3</name>
<dbReference type="InParanoid" id="A2DB46"/>
<keyword evidence="2" id="KW-1185">Reference proteome</keyword>
<evidence type="ECO:0000313" key="2">
    <source>
        <dbReference type="Proteomes" id="UP000001542"/>
    </source>
</evidence>
<dbReference type="RefSeq" id="XP_001583362.1">
    <property type="nucleotide sequence ID" value="XM_001583312.1"/>
</dbReference>